<dbReference type="Pfam" id="PF00630">
    <property type="entry name" value="Filamin"/>
    <property type="match status" value="7"/>
</dbReference>
<dbReference type="PANTHER" id="PTHR38537">
    <property type="entry name" value="JITTERBUG, ISOFORM N"/>
    <property type="match status" value="1"/>
</dbReference>
<organism evidence="4 5">
    <name type="scientific">Meloidogyne enterolobii</name>
    <name type="common">Root-knot nematode worm</name>
    <name type="synonym">Meloidogyne mayaguensis</name>
    <dbReference type="NCBI Taxonomy" id="390850"/>
    <lineage>
        <taxon>Eukaryota</taxon>
        <taxon>Metazoa</taxon>
        <taxon>Ecdysozoa</taxon>
        <taxon>Nematoda</taxon>
        <taxon>Chromadorea</taxon>
        <taxon>Rhabditida</taxon>
        <taxon>Tylenchina</taxon>
        <taxon>Tylenchomorpha</taxon>
        <taxon>Tylenchoidea</taxon>
        <taxon>Meloidogynidae</taxon>
        <taxon>Meloidogyninae</taxon>
        <taxon>Meloidogyne</taxon>
    </lineage>
</organism>
<proteinExistence type="inferred from homology"/>
<feature type="repeat" description="Filamin" evidence="3">
    <location>
        <begin position="18"/>
        <end position="40"/>
    </location>
</feature>
<reference evidence="4 5" key="1">
    <citation type="submission" date="2020-08" db="EMBL/GenBank/DDBJ databases">
        <authorList>
            <person name="Koutsovoulos G."/>
            <person name="Danchin GJ E."/>
        </authorList>
    </citation>
    <scope>NUCLEOTIDE SEQUENCE [LARGE SCALE GENOMIC DNA]</scope>
</reference>
<gene>
    <name evidence="4" type="ORF">MENT_LOCUS55085</name>
</gene>
<protein>
    <submittedName>
        <fullName evidence="4">Uncharacterized protein</fullName>
    </submittedName>
</protein>
<evidence type="ECO:0000313" key="5">
    <source>
        <dbReference type="Proteomes" id="UP000580250"/>
    </source>
</evidence>
<dbReference type="AlphaFoldDB" id="A0A6V7XQH6"/>
<dbReference type="Gene3D" id="2.60.40.10">
    <property type="entry name" value="Immunoglobulins"/>
    <property type="match status" value="8"/>
</dbReference>
<dbReference type="InterPro" id="IPR001298">
    <property type="entry name" value="Filamin/ABP280_rpt"/>
</dbReference>
<feature type="repeat" description="Filamin" evidence="3">
    <location>
        <begin position="625"/>
        <end position="714"/>
    </location>
</feature>
<feature type="repeat" description="Filamin" evidence="3">
    <location>
        <begin position="391"/>
        <end position="476"/>
    </location>
</feature>
<comment type="caution">
    <text evidence="4">The sequence shown here is derived from an EMBL/GenBank/DDBJ whole genome shotgun (WGS) entry which is preliminary data.</text>
</comment>
<dbReference type="Proteomes" id="UP000580250">
    <property type="component" value="Unassembled WGS sequence"/>
</dbReference>
<keyword evidence="2" id="KW-0677">Repeat</keyword>
<dbReference type="InterPro" id="IPR014756">
    <property type="entry name" value="Ig_E-set"/>
</dbReference>
<dbReference type="InterPro" id="IPR044801">
    <property type="entry name" value="Filamin"/>
</dbReference>
<dbReference type="SUPFAM" id="SSF81296">
    <property type="entry name" value="E set domains"/>
    <property type="match status" value="7"/>
</dbReference>
<feature type="repeat" description="Filamin" evidence="3">
    <location>
        <begin position="290"/>
        <end position="383"/>
    </location>
</feature>
<dbReference type="GO" id="GO:0030036">
    <property type="term" value="P:actin cytoskeleton organization"/>
    <property type="evidence" value="ECO:0007669"/>
    <property type="project" value="InterPro"/>
</dbReference>
<accession>A0A6V7XQH6</accession>
<evidence type="ECO:0000256" key="2">
    <source>
        <dbReference type="ARBA" id="ARBA00022737"/>
    </source>
</evidence>
<dbReference type="SMART" id="SM00557">
    <property type="entry name" value="IG_FLMN"/>
    <property type="match status" value="7"/>
</dbReference>
<evidence type="ECO:0000313" key="4">
    <source>
        <dbReference type="EMBL" id="CAD2201523.1"/>
    </source>
</evidence>
<dbReference type="EMBL" id="CAJEWN010002027">
    <property type="protein sequence ID" value="CAD2201523.1"/>
    <property type="molecule type" value="Genomic_DNA"/>
</dbReference>
<sequence>MKKNLVVLLFDIHLKVFGNHQIFVKLNNQPIPGSPFIAKAFDASCVKLALESEGGQVGRSCAFTIDAAKAGAGNMEIIVSVEKRNVPNYVQPEGQAKFRVTFTPQEALEHLISVKFNGISVPGSPLCCPIQPSSVQRSPRPVRAGSELPIQQQLEEQQQLLVIPQQPTSVETRGEEDEEKEIKLVGDLASAIVDEPKRFSIDAPPGIGRKVECNVIVVVDWSNSGGQSASVSICHESDNEPIPKAAHYLFVVIKQQDDSYWVEFTPEICGPHRIEVTFGDEPLIGSPFLCEVIDPKRVYVRGIDRPFSLRTLSNFIVSRKSAGDGALNVELVDSQNETLKLDRTKNSVGEDSFTFLPTRLGVHRLSVHLAGFAIPSSPFQIVVEEQKTSPTVYGAALDYSIERAQQASMIFDANKQPGGLKVEVKSPSGEKVRYTTNRRPDETTEIAFRPQEIGIYEVNIEFNNRLVNGSPFPVTVVDPTKVLIISDDRKQIIRPDGMLQLFVGQRNVFNLDCSEAGPAKIRAEVRDADGELLPLEQQTQVHPLDNGKFQLLFTPRKSGKYKIYLYCSELVVPNAYPILAIAEQSTKMPTQVSEMNGERQRRHKEVVEEAAESEIIERKELILGNVKLRGSGLTTARIKEPAEFILDASNLRKEAMGKCTATLLGDRADIPVKLSALGNQVYKGVYTPLVDGKYQLSVKIDGNHVPGSPSIVNVKAPEISPAQLIEVDGRPLKMGILGEDMQTLIDARRAGPGQISAQCSGTSQLEYCELLDNGDGTYMLRIQPKELGKHTLSVKYENEHVRDSPFTFNVNHPPDPSKGNFNNIFENFSNYFEFS</sequence>
<dbReference type="InterPro" id="IPR017868">
    <property type="entry name" value="Filamin/ABP280_repeat-like"/>
</dbReference>
<feature type="repeat" description="Filamin" evidence="3">
    <location>
        <begin position="162"/>
        <end position="292"/>
    </location>
</feature>
<evidence type="ECO:0000256" key="3">
    <source>
        <dbReference type="PROSITE-ProRule" id="PRU00087"/>
    </source>
</evidence>
<dbReference type="InterPro" id="IPR013783">
    <property type="entry name" value="Ig-like_fold"/>
</dbReference>
<dbReference type="PANTHER" id="PTHR38537:SF16">
    <property type="entry name" value="CALPONIN-HOMOLOGY (CH) DOMAIN-CONTAINING PROTEIN"/>
    <property type="match status" value="1"/>
</dbReference>
<dbReference type="OrthoDB" id="18740at2759"/>
<comment type="similarity">
    <text evidence="1">Belongs to the filamin family.</text>
</comment>
<evidence type="ECO:0000256" key="1">
    <source>
        <dbReference type="ARBA" id="ARBA00009238"/>
    </source>
</evidence>
<feature type="repeat" description="Filamin" evidence="3">
    <location>
        <begin position="474"/>
        <end position="581"/>
    </location>
</feature>
<feature type="repeat" description="Filamin" evidence="3">
    <location>
        <begin position="38"/>
        <end position="130"/>
    </location>
</feature>
<dbReference type="GO" id="GO:0051015">
    <property type="term" value="F:actin filament binding"/>
    <property type="evidence" value="ECO:0007669"/>
    <property type="project" value="InterPro"/>
</dbReference>
<dbReference type="PROSITE" id="PS50194">
    <property type="entry name" value="FILAMIN_REPEAT"/>
    <property type="match status" value="8"/>
</dbReference>
<feature type="repeat" description="Filamin" evidence="3">
    <location>
        <begin position="717"/>
        <end position="810"/>
    </location>
</feature>
<name>A0A6V7XQH6_MELEN</name>